<proteinExistence type="predicted"/>
<gene>
    <name evidence="2" type="ORF">CWE10_18430</name>
</gene>
<reference evidence="2" key="1">
    <citation type="submission" date="2017-11" db="EMBL/GenBank/DDBJ databases">
        <title>Three new genomes from thermophilic consortium.</title>
        <authorList>
            <person name="Quaggio R."/>
            <person name="Amgarten D."/>
            <person name="Setubal J.C."/>
        </authorList>
    </citation>
    <scope>NUCLEOTIDE SEQUENCE</scope>
    <source>
        <strain evidence="2">ZCTH01-B2</strain>
    </source>
</reference>
<dbReference type="AlphaFoldDB" id="A0A953IBS5"/>
<evidence type="ECO:0000313" key="3">
    <source>
        <dbReference type="Proteomes" id="UP000732377"/>
    </source>
</evidence>
<keyword evidence="1" id="KW-0472">Membrane</keyword>
<evidence type="ECO:0000313" key="2">
    <source>
        <dbReference type="EMBL" id="MBY6278113.1"/>
    </source>
</evidence>
<dbReference type="Proteomes" id="UP000732377">
    <property type="component" value="Unassembled WGS sequence"/>
</dbReference>
<comment type="caution">
    <text evidence="2">The sequence shown here is derived from an EMBL/GenBank/DDBJ whole genome shotgun (WGS) entry which is preliminary data.</text>
</comment>
<feature type="transmembrane region" description="Helical" evidence="1">
    <location>
        <begin position="35"/>
        <end position="55"/>
    </location>
</feature>
<protein>
    <recommendedName>
        <fullName evidence="4">Holin</fullName>
    </recommendedName>
</protein>
<name>A0A953IBS5_SYMTR</name>
<dbReference type="EMBL" id="PIUK01000346">
    <property type="protein sequence ID" value="MBY6278113.1"/>
    <property type="molecule type" value="Genomic_DNA"/>
</dbReference>
<organism evidence="2 3">
    <name type="scientific">Symbiobacterium thermophilum</name>
    <dbReference type="NCBI Taxonomy" id="2734"/>
    <lineage>
        <taxon>Bacteria</taxon>
        <taxon>Bacillati</taxon>
        <taxon>Bacillota</taxon>
        <taxon>Clostridia</taxon>
        <taxon>Eubacteriales</taxon>
        <taxon>Symbiobacteriaceae</taxon>
        <taxon>Symbiobacterium</taxon>
    </lineage>
</organism>
<evidence type="ECO:0000256" key="1">
    <source>
        <dbReference type="SAM" id="Phobius"/>
    </source>
</evidence>
<keyword evidence="1" id="KW-1133">Transmembrane helix</keyword>
<evidence type="ECO:0008006" key="4">
    <source>
        <dbReference type="Google" id="ProtNLM"/>
    </source>
</evidence>
<feature type="transmembrane region" description="Helical" evidence="1">
    <location>
        <begin position="61"/>
        <end position="79"/>
    </location>
</feature>
<accession>A0A953IBS5</accession>
<keyword evidence="1" id="KW-0812">Transmembrane</keyword>
<feature type="transmembrane region" description="Helical" evidence="1">
    <location>
        <begin position="6"/>
        <end position="23"/>
    </location>
</feature>
<sequence>MMEAILSIEFTAYVALAVLLYAIREATNIPNRFIPIVAVILGVAFAAFESNAFSFEVLVQGLQYALYGVGSVATIKYALEKGEDRK</sequence>